<reference evidence="4" key="1">
    <citation type="submission" date="2022-10" db="EMBL/GenBank/DDBJ databases">
        <title>The complete genomes of actinobacterial strains from the NBC collection.</title>
        <authorList>
            <person name="Joergensen T.S."/>
            <person name="Alvarez Arevalo M."/>
            <person name="Sterndorff E.B."/>
            <person name="Faurdal D."/>
            <person name="Vuksanovic O."/>
            <person name="Mourched A.-S."/>
            <person name="Charusanti P."/>
            <person name="Shaw S."/>
            <person name="Blin K."/>
            <person name="Weber T."/>
        </authorList>
    </citation>
    <scope>NUCLEOTIDE SEQUENCE</scope>
    <source>
        <strain evidence="4">NBC_00003</strain>
    </source>
</reference>
<evidence type="ECO:0000259" key="3">
    <source>
        <dbReference type="Pfam" id="PF14021"/>
    </source>
</evidence>
<feature type="domain" description="TNT" evidence="3">
    <location>
        <begin position="506"/>
        <end position="614"/>
    </location>
</feature>
<evidence type="ECO:0000256" key="1">
    <source>
        <dbReference type="SAM" id="MobiDB-lite"/>
    </source>
</evidence>
<evidence type="ECO:0000313" key="4">
    <source>
        <dbReference type="EMBL" id="WTW64956.1"/>
    </source>
</evidence>
<gene>
    <name evidence="4" type="ORF">OG549_32295</name>
</gene>
<dbReference type="PANTHER" id="PTHR42059:SF1">
    <property type="entry name" value="TNT DOMAIN-CONTAINING PROTEIN"/>
    <property type="match status" value="1"/>
</dbReference>
<feature type="compositionally biased region" description="Low complexity" evidence="1">
    <location>
        <begin position="44"/>
        <end position="67"/>
    </location>
</feature>
<dbReference type="PANTHER" id="PTHR42059">
    <property type="entry name" value="TNT DOMAIN-CONTAINING PROTEIN"/>
    <property type="match status" value="1"/>
</dbReference>
<feature type="region of interest" description="Disordered" evidence="1">
    <location>
        <begin position="19"/>
        <end position="79"/>
    </location>
</feature>
<dbReference type="GO" id="GO:0050135">
    <property type="term" value="F:NADP+ nucleosidase activity"/>
    <property type="evidence" value="ECO:0007669"/>
    <property type="project" value="InterPro"/>
</dbReference>
<dbReference type="EMBL" id="CP108318">
    <property type="protein sequence ID" value="WTW64956.1"/>
    <property type="molecule type" value="Genomic_DNA"/>
</dbReference>
<feature type="chain" id="PRO_5043804882" evidence="2">
    <location>
        <begin position="17"/>
        <end position="619"/>
    </location>
</feature>
<accession>A0AAU2VCY5</accession>
<name>A0AAU2VCY5_9ACTN</name>
<dbReference type="AlphaFoldDB" id="A0AAU2VCY5"/>
<evidence type="ECO:0000256" key="2">
    <source>
        <dbReference type="SAM" id="SignalP"/>
    </source>
</evidence>
<feature type="region of interest" description="Disordered" evidence="1">
    <location>
        <begin position="226"/>
        <end position="249"/>
    </location>
</feature>
<dbReference type="Pfam" id="PF14021">
    <property type="entry name" value="TNT"/>
    <property type="match status" value="1"/>
</dbReference>
<feature type="signal peptide" evidence="2">
    <location>
        <begin position="1"/>
        <end position="16"/>
    </location>
</feature>
<organism evidence="4">
    <name type="scientific">Streptomyces sp. NBC_00003</name>
    <dbReference type="NCBI Taxonomy" id="2903608"/>
    <lineage>
        <taxon>Bacteria</taxon>
        <taxon>Bacillati</taxon>
        <taxon>Actinomycetota</taxon>
        <taxon>Actinomycetes</taxon>
        <taxon>Kitasatosporales</taxon>
        <taxon>Streptomycetaceae</taxon>
        <taxon>Streptomyces</taxon>
    </lineage>
</organism>
<protein>
    <submittedName>
        <fullName evidence="4">TNT domain-containing protein</fullName>
    </submittedName>
</protein>
<proteinExistence type="predicted"/>
<keyword evidence="2" id="KW-0732">Signal</keyword>
<dbReference type="InterPro" id="IPR025331">
    <property type="entry name" value="TNT"/>
</dbReference>
<sequence length="619" mass="66360">MTTAMVIALGSGVATAAVTDERPTAAAPTSERPSATPPHVHGEPAPQAYRAPGAAAANRAPNTPKAPEVGPPFQQTSGVWQTNTLTPTLRNTVVDPDGNKTTSTFEVWTVKADGTAGSKVNLTDDNKYDVLVSGYVASGTPASVNIPKGKLNDGWTYMVRSSAYDGSAYETDWSPWAKFKITVPPVVVDPATGEEFSAEEKTKWQAIAAKALAADQEERDELAKLKAKPLPSDQTQRDKANLPLPNGGASGSREFYTAYTDQVTATPKGDCRVASTLDVCFQDFDVSYEIGFDTFLCDSDAAGITNKTCPKGMGYWAGFDHRIEKTTITETYPALKPPPNMVETLINALKADFVECGEGNASSCAWAGVTVLPFVGQFTKVTKVITALDAAVQTGIGFEKALAGLDALALSAKEYGALETMITSAARTSPALKSLVAEMTHVATVDQVIAKMPVSAQVILKDYARTGKLSVPMFFAKYWNTSKGWFDYPDFMGFVNGTQKAYIPKVGEQWDRFGAPTGGFLSPTGVPFAQRAIPPANLEFEAGKSSYHVYEWVRPWSDIAKYGKAGDIQAGKIAPFFEQPGGGTQYLLPKLTPVGGGKDYFINVQWLLDNKFLKVVPQA</sequence>
<dbReference type="InterPro" id="IPR053024">
    <property type="entry name" value="Fungal_surface_NADase"/>
</dbReference>